<protein>
    <recommendedName>
        <fullName evidence="1">DUF6292 domain-containing protein</fullName>
    </recommendedName>
</protein>
<gene>
    <name evidence="2" type="ORF">F4559_003152</name>
</gene>
<evidence type="ECO:0000313" key="3">
    <source>
        <dbReference type="Proteomes" id="UP000542674"/>
    </source>
</evidence>
<accession>A0A7W7WWN7</accession>
<reference evidence="2 3" key="1">
    <citation type="submission" date="2020-08" db="EMBL/GenBank/DDBJ databases">
        <title>Sequencing the genomes of 1000 actinobacteria strains.</title>
        <authorList>
            <person name="Klenk H.-P."/>
        </authorList>
    </citation>
    <scope>NUCLEOTIDE SEQUENCE [LARGE SCALE GENOMIC DNA]</scope>
    <source>
        <strain evidence="2 3">DSM 45084</strain>
    </source>
</reference>
<dbReference type="EMBL" id="JACHJS010000001">
    <property type="protein sequence ID" value="MBB4965793.1"/>
    <property type="molecule type" value="Genomic_DNA"/>
</dbReference>
<dbReference type="AlphaFoldDB" id="A0A7W7WWN7"/>
<evidence type="ECO:0000259" key="1">
    <source>
        <dbReference type="Pfam" id="PF19809"/>
    </source>
</evidence>
<evidence type="ECO:0000313" key="2">
    <source>
        <dbReference type="EMBL" id="MBB4965793.1"/>
    </source>
</evidence>
<dbReference type="RefSeq" id="WP_184669479.1">
    <property type="nucleotide sequence ID" value="NZ_BAABAI010000038.1"/>
</dbReference>
<comment type="caution">
    <text evidence="2">The sequence shown here is derived from an EMBL/GenBank/DDBJ whole genome shotgun (WGS) entry which is preliminary data.</text>
</comment>
<name>A0A7W7WWN7_9PSEU</name>
<proteinExistence type="predicted"/>
<feature type="domain" description="DUF6292" evidence="1">
    <location>
        <begin position="18"/>
        <end position="94"/>
    </location>
</feature>
<dbReference type="Pfam" id="PF19809">
    <property type="entry name" value="DUF6292"/>
    <property type="match status" value="1"/>
</dbReference>
<organism evidence="2 3">
    <name type="scientific">Saccharothrix violaceirubra</name>
    <dbReference type="NCBI Taxonomy" id="413306"/>
    <lineage>
        <taxon>Bacteria</taxon>
        <taxon>Bacillati</taxon>
        <taxon>Actinomycetota</taxon>
        <taxon>Actinomycetes</taxon>
        <taxon>Pseudonocardiales</taxon>
        <taxon>Pseudonocardiaceae</taxon>
        <taxon>Saccharothrix</taxon>
    </lineage>
</organism>
<keyword evidence="3" id="KW-1185">Reference proteome</keyword>
<sequence length="136" mass="14678">MERELDFDDAIVRGLRGYVRLVASALGVSGECFCIEDEHPASAYLALDGESALLWNEHTGWSAVREPVEGQVVEHARLDGELLPSPEAVAAWLSSLPANPMRVAAPVRTPAGLSPADLYAYAYAGHLVPEPRRPSD</sequence>
<dbReference type="Proteomes" id="UP000542674">
    <property type="component" value="Unassembled WGS sequence"/>
</dbReference>
<dbReference type="InterPro" id="IPR046259">
    <property type="entry name" value="DUF6292"/>
</dbReference>